<reference evidence="2" key="1">
    <citation type="journal article" date="2020" name="Nat. Commun.">
        <title>Large-scale genome sequencing of mycorrhizal fungi provides insights into the early evolution of symbiotic traits.</title>
        <authorList>
            <person name="Miyauchi S."/>
            <person name="Kiss E."/>
            <person name="Kuo A."/>
            <person name="Drula E."/>
            <person name="Kohler A."/>
            <person name="Sanchez-Garcia M."/>
            <person name="Morin E."/>
            <person name="Andreopoulos B."/>
            <person name="Barry K.W."/>
            <person name="Bonito G."/>
            <person name="Buee M."/>
            <person name="Carver A."/>
            <person name="Chen C."/>
            <person name="Cichocki N."/>
            <person name="Clum A."/>
            <person name="Culley D."/>
            <person name="Crous P.W."/>
            <person name="Fauchery L."/>
            <person name="Girlanda M."/>
            <person name="Hayes R.D."/>
            <person name="Keri Z."/>
            <person name="LaButti K."/>
            <person name="Lipzen A."/>
            <person name="Lombard V."/>
            <person name="Magnuson J."/>
            <person name="Maillard F."/>
            <person name="Murat C."/>
            <person name="Nolan M."/>
            <person name="Ohm R.A."/>
            <person name="Pangilinan J."/>
            <person name="Pereira M.F."/>
            <person name="Perotto S."/>
            <person name="Peter M."/>
            <person name="Pfister S."/>
            <person name="Riley R."/>
            <person name="Sitrit Y."/>
            <person name="Stielow J.B."/>
            <person name="Szollosi G."/>
            <person name="Zifcakova L."/>
            <person name="Stursova M."/>
            <person name="Spatafora J.W."/>
            <person name="Tedersoo L."/>
            <person name="Vaario L.M."/>
            <person name="Yamada A."/>
            <person name="Yan M."/>
            <person name="Wang P."/>
            <person name="Xu J."/>
            <person name="Bruns T."/>
            <person name="Baldrian P."/>
            <person name="Vilgalys R."/>
            <person name="Dunand C."/>
            <person name="Henrissat B."/>
            <person name="Grigoriev I.V."/>
            <person name="Hibbett D."/>
            <person name="Nagy L.G."/>
            <person name="Martin F.M."/>
        </authorList>
    </citation>
    <scope>NUCLEOTIDE SEQUENCE</scope>
    <source>
        <strain evidence="2">UP504</strain>
    </source>
</reference>
<dbReference type="EMBL" id="MU129188">
    <property type="protein sequence ID" value="KAF9504859.1"/>
    <property type="molecule type" value="Genomic_DNA"/>
</dbReference>
<feature type="region of interest" description="Disordered" evidence="1">
    <location>
        <begin position="17"/>
        <end position="60"/>
    </location>
</feature>
<organism evidence="2 3">
    <name type="scientific">Hydnum rufescens UP504</name>
    <dbReference type="NCBI Taxonomy" id="1448309"/>
    <lineage>
        <taxon>Eukaryota</taxon>
        <taxon>Fungi</taxon>
        <taxon>Dikarya</taxon>
        <taxon>Basidiomycota</taxon>
        <taxon>Agaricomycotina</taxon>
        <taxon>Agaricomycetes</taxon>
        <taxon>Cantharellales</taxon>
        <taxon>Hydnaceae</taxon>
        <taxon>Hydnum</taxon>
    </lineage>
</organism>
<comment type="caution">
    <text evidence="2">The sequence shown here is derived from an EMBL/GenBank/DDBJ whole genome shotgun (WGS) entry which is preliminary data.</text>
</comment>
<feature type="region of interest" description="Disordered" evidence="1">
    <location>
        <begin position="91"/>
        <end position="130"/>
    </location>
</feature>
<dbReference type="AlphaFoldDB" id="A0A9P6AFM9"/>
<evidence type="ECO:0000313" key="3">
    <source>
        <dbReference type="Proteomes" id="UP000886523"/>
    </source>
</evidence>
<feature type="compositionally biased region" description="Acidic residues" evidence="1">
    <location>
        <begin position="91"/>
        <end position="100"/>
    </location>
</feature>
<evidence type="ECO:0000313" key="2">
    <source>
        <dbReference type="EMBL" id="KAF9504859.1"/>
    </source>
</evidence>
<proteinExistence type="predicted"/>
<feature type="compositionally biased region" description="Polar residues" evidence="1">
    <location>
        <begin position="588"/>
        <end position="597"/>
    </location>
</feature>
<name>A0A9P6AFM9_9AGAM</name>
<sequence length="632" mass="68924">MDATSLAPALATIPVAQGVTSPDPTLPLPPALNEPAPVRHVPISHGYAPAGGRPASAMSIEKPGVPVREPHMMSEVNFLGKLAQAALVEENNWDNDDSESEFGRPDSKDTDDKGTDQNAKPLRGESANVPDMETELLNLQAQDVYDNNQLRDDTVSHNKDSKEPLRDWTVRMKAEYAKLCEGLNVDELAAKKDALVKALHEKRGARDFEWAEEGRHGAVMARNAEMIKKKALHLHMFSNIALVAFLINEDLGDGHATSQNCTITGSPELTQALDPFKTDILNSLFDVVRTAGCMPSIFSRLFNWMLRYHQSSKANRPSGTDEMACEIEDKKREVSTNRDTANAALASFMKPILEPHGIGTKKTKMGLSWAFPGKHLGLRLCTKKITLVGWPDELPVLLPDGSKYSRDDLLPFINNCAFNPACHIQVQKWETYLISLLEYALTRAISPAPDDVPILTHALGPAPVNMPMCIHALIPTHAIIPTLIPALVVLLMQIRALKSKALTKMNCYIKSGSLSHDQDCDQDHDQGGPWPKIIPSLTPCFPAIFLLIDSPCTLRTGSRAPIGRLVNPEATSGGARLSLSDLVTTTTASSNRSSIPGQSRSVQSSTQSSARNLSSIIEGQEKDTIGTLLWTS</sequence>
<protein>
    <submittedName>
        <fullName evidence="2">Uncharacterized protein</fullName>
    </submittedName>
</protein>
<feature type="compositionally biased region" description="Basic and acidic residues" evidence="1">
    <location>
        <begin position="101"/>
        <end position="115"/>
    </location>
</feature>
<feature type="compositionally biased region" description="Low complexity" evidence="1">
    <location>
        <begin position="598"/>
        <end position="609"/>
    </location>
</feature>
<gene>
    <name evidence="2" type="ORF">BS47DRAFT_1400958</name>
</gene>
<evidence type="ECO:0000256" key="1">
    <source>
        <dbReference type="SAM" id="MobiDB-lite"/>
    </source>
</evidence>
<dbReference type="Proteomes" id="UP000886523">
    <property type="component" value="Unassembled WGS sequence"/>
</dbReference>
<accession>A0A9P6AFM9</accession>
<keyword evidence="3" id="KW-1185">Reference proteome</keyword>
<feature type="region of interest" description="Disordered" evidence="1">
    <location>
        <begin position="588"/>
        <end position="617"/>
    </location>
</feature>